<dbReference type="OrthoDB" id="103819at2759"/>
<dbReference type="InterPro" id="IPR050987">
    <property type="entry name" value="AtrR-like"/>
</dbReference>
<protein>
    <recommendedName>
        <fullName evidence="3">Xylanolytic transcriptional activator regulatory domain-containing protein</fullName>
    </recommendedName>
</protein>
<dbReference type="Proteomes" id="UP000799437">
    <property type="component" value="Unassembled WGS sequence"/>
</dbReference>
<dbReference type="SMART" id="SM00906">
    <property type="entry name" value="Fungal_trans"/>
    <property type="match status" value="1"/>
</dbReference>
<proteinExistence type="predicted"/>
<feature type="compositionally biased region" description="Polar residues" evidence="2">
    <location>
        <begin position="151"/>
        <end position="162"/>
    </location>
</feature>
<evidence type="ECO:0000256" key="1">
    <source>
        <dbReference type="ARBA" id="ARBA00023242"/>
    </source>
</evidence>
<evidence type="ECO:0000259" key="3">
    <source>
        <dbReference type="SMART" id="SM00906"/>
    </source>
</evidence>
<dbReference type="Gene3D" id="4.10.240.10">
    <property type="entry name" value="Zn(2)-C6 fungal-type DNA-binding domain"/>
    <property type="match status" value="1"/>
</dbReference>
<dbReference type="GO" id="GO:0003677">
    <property type="term" value="F:DNA binding"/>
    <property type="evidence" value="ECO:0007669"/>
    <property type="project" value="InterPro"/>
</dbReference>
<dbReference type="InterPro" id="IPR007219">
    <property type="entry name" value="XnlR_reg_dom"/>
</dbReference>
<dbReference type="InterPro" id="IPR036864">
    <property type="entry name" value="Zn2-C6_fun-type_DNA-bd_sf"/>
</dbReference>
<dbReference type="GO" id="GO:0008270">
    <property type="term" value="F:zinc ion binding"/>
    <property type="evidence" value="ECO:0007669"/>
    <property type="project" value="InterPro"/>
</dbReference>
<evidence type="ECO:0000313" key="4">
    <source>
        <dbReference type="EMBL" id="KAF2759746.1"/>
    </source>
</evidence>
<reference evidence="4" key="1">
    <citation type="journal article" date="2020" name="Stud. Mycol.">
        <title>101 Dothideomycetes genomes: a test case for predicting lifestyles and emergence of pathogens.</title>
        <authorList>
            <person name="Haridas S."/>
            <person name="Albert R."/>
            <person name="Binder M."/>
            <person name="Bloem J."/>
            <person name="Labutti K."/>
            <person name="Salamov A."/>
            <person name="Andreopoulos B."/>
            <person name="Baker S."/>
            <person name="Barry K."/>
            <person name="Bills G."/>
            <person name="Bluhm B."/>
            <person name="Cannon C."/>
            <person name="Castanera R."/>
            <person name="Culley D."/>
            <person name="Daum C."/>
            <person name="Ezra D."/>
            <person name="Gonzalez J."/>
            <person name="Henrissat B."/>
            <person name="Kuo A."/>
            <person name="Liang C."/>
            <person name="Lipzen A."/>
            <person name="Lutzoni F."/>
            <person name="Magnuson J."/>
            <person name="Mondo S."/>
            <person name="Nolan M."/>
            <person name="Ohm R."/>
            <person name="Pangilinan J."/>
            <person name="Park H.-J."/>
            <person name="Ramirez L."/>
            <person name="Alfaro M."/>
            <person name="Sun H."/>
            <person name="Tritt A."/>
            <person name="Yoshinaga Y."/>
            <person name="Zwiers L.-H."/>
            <person name="Turgeon B."/>
            <person name="Goodwin S."/>
            <person name="Spatafora J."/>
            <person name="Crous P."/>
            <person name="Grigoriev I."/>
        </authorList>
    </citation>
    <scope>NUCLEOTIDE SEQUENCE</scope>
    <source>
        <strain evidence="4">CBS 121739</strain>
    </source>
</reference>
<dbReference type="PANTHER" id="PTHR46910:SF5">
    <property type="entry name" value="ZN(II)2CYS6 TRANSCRIPTION FACTOR (EUROFUNG)"/>
    <property type="match status" value="1"/>
</dbReference>
<dbReference type="CDD" id="cd12148">
    <property type="entry name" value="fungal_TF_MHR"/>
    <property type="match status" value="1"/>
</dbReference>
<organism evidence="4 5">
    <name type="scientific">Pseudovirgaria hyperparasitica</name>
    <dbReference type="NCBI Taxonomy" id="470096"/>
    <lineage>
        <taxon>Eukaryota</taxon>
        <taxon>Fungi</taxon>
        <taxon>Dikarya</taxon>
        <taxon>Ascomycota</taxon>
        <taxon>Pezizomycotina</taxon>
        <taxon>Dothideomycetes</taxon>
        <taxon>Dothideomycetes incertae sedis</taxon>
        <taxon>Acrospermales</taxon>
        <taxon>Acrospermaceae</taxon>
        <taxon>Pseudovirgaria</taxon>
    </lineage>
</organism>
<feature type="domain" description="Xylanolytic transcriptional activator regulatory" evidence="3">
    <location>
        <begin position="387"/>
        <end position="458"/>
    </location>
</feature>
<dbReference type="AlphaFoldDB" id="A0A6A6WD19"/>
<accession>A0A6A6WD19</accession>
<evidence type="ECO:0000313" key="5">
    <source>
        <dbReference type="Proteomes" id="UP000799437"/>
    </source>
</evidence>
<gene>
    <name evidence="4" type="ORF">EJ05DRAFT_498949</name>
</gene>
<sequence length="738" mass="81562">MDSPTPLQPPANFNTGIINSQSFSFHLALVSALNALHASTRRGQSGRYKPVAIFQTSVQCLQSKKGGRLLVKRGVIINHITTQVRCDKASPCSSCKASNIPCKTSNPEPKAPRKRLHVTEEYERKIDFIQERLADLDHVFHSGENTRYPAPSSSSSLTQVPKTSPRAVSRAAYASPLSADDLTKEERQAYEGETSMRAHSAYARDLLEKAVQEDPFAASSPAMSSALAHLRQLSSRHEPTPGTVPPARLGGDSRFDYRRLKLPPTDVVLNLLRQAKISPTLTFLDPFAVLDIDQLTELCKDVFFCLDNYPTSTAILVFGHLYWLGCDSSGGRLGYDIERGPQSSLCKDNLEIALSNLEVLSPGNENLISALLFGACYAIETCRPTMSWKLTAAAASAALSMGWHRMSEDDTDQQRRRKAQIFWYIYVMDRSISLRFGRAAILQDYDIDVDLPDYGSSPVAQYSTKVVCLWIRTARVQGRVYEQLYSPAALKQSREVQKNHAKLLLHEIETVREEIPQLYQHHESLNLPDTIAGIRAVKLLCISDEVVVNVVCCMIARSSSDAGLSPDCLGYARAALALHQKAADSYVDIGEDSWSLYIHWTILQAPFVPFIVLFGNVLSTQDAGDLQRMEKFVQTLAMGQTTEGSRKMHALCSTLHQVANLYVEGHSQSNTPSSAPDQAVNISSQAWSALNPYLNTMGFAGGPSVDSNVVMNNSIGDWWNGNQYMMGLLEDDTLGYLN</sequence>
<dbReference type="EMBL" id="ML996569">
    <property type="protein sequence ID" value="KAF2759746.1"/>
    <property type="molecule type" value="Genomic_DNA"/>
</dbReference>
<dbReference type="Pfam" id="PF04082">
    <property type="entry name" value="Fungal_trans"/>
    <property type="match status" value="1"/>
</dbReference>
<dbReference type="GO" id="GO:0000981">
    <property type="term" value="F:DNA-binding transcription factor activity, RNA polymerase II-specific"/>
    <property type="evidence" value="ECO:0007669"/>
    <property type="project" value="InterPro"/>
</dbReference>
<name>A0A6A6WD19_9PEZI</name>
<evidence type="ECO:0000256" key="2">
    <source>
        <dbReference type="SAM" id="MobiDB-lite"/>
    </source>
</evidence>
<feature type="region of interest" description="Disordered" evidence="2">
    <location>
        <begin position="146"/>
        <end position="183"/>
    </location>
</feature>
<keyword evidence="1" id="KW-0539">Nucleus</keyword>
<dbReference type="GeneID" id="54487809"/>
<dbReference type="RefSeq" id="XP_033602197.1">
    <property type="nucleotide sequence ID" value="XM_033746755.1"/>
</dbReference>
<dbReference type="PANTHER" id="PTHR46910">
    <property type="entry name" value="TRANSCRIPTION FACTOR PDR1"/>
    <property type="match status" value="1"/>
</dbReference>
<dbReference type="GO" id="GO:0006351">
    <property type="term" value="P:DNA-templated transcription"/>
    <property type="evidence" value="ECO:0007669"/>
    <property type="project" value="InterPro"/>
</dbReference>
<keyword evidence="5" id="KW-1185">Reference proteome</keyword>